<organism evidence="1 2">
    <name type="scientific">Rotaria magnacalcarata</name>
    <dbReference type="NCBI Taxonomy" id="392030"/>
    <lineage>
        <taxon>Eukaryota</taxon>
        <taxon>Metazoa</taxon>
        <taxon>Spiralia</taxon>
        <taxon>Gnathifera</taxon>
        <taxon>Rotifera</taxon>
        <taxon>Eurotatoria</taxon>
        <taxon>Bdelloidea</taxon>
        <taxon>Philodinida</taxon>
        <taxon>Philodinidae</taxon>
        <taxon>Rotaria</taxon>
    </lineage>
</organism>
<comment type="caution">
    <text evidence="1">The sequence shown here is derived from an EMBL/GenBank/DDBJ whole genome shotgun (WGS) entry which is preliminary data.</text>
</comment>
<reference evidence="1" key="1">
    <citation type="submission" date="2021-02" db="EMBL/GenBank/DDBJ databases">
        <authorList>
            <person name="Nowell W R."/>
        </authorList>
    </citation>
    <scope>NUCLEOTIDE SEQUENCE</scope>
</reference>
<feature type="non-terminal residue" evidence="1">
    <location>
        <position position="1"/>
    </location>
</feature>
<evidence type="ECO:0000313" key="2">
    <source>
        <dbReference type="Proteomes" id="UP000681967"/>
    </source>
</evidence>
<evidence type="ECO:0000313" key="1">
    <source>
        <dbReference type="EMBL" id="CAF4267811.1"/>
    </source>
</evidence>
<gene>
    <name evidence="1" type="ORF">BYL167_LOCUS26201</name>
</gene>
<dbReference type="Proteomes" id="UP000681967">
    <property type="component" value="Unassembled WGS sequence"/>
</dbReference>
<dbReference type="AlphaFoldDB" id="A0A8S2T3F4"/>
<dbReference type="EMBL" id="CAJOBH010029260">
    <property type="protein sequence ID" value="CAF4267811.1"/>
    <property type="molecule type" value="Genomic_DNA"/>
</dbReference>
<proteinExistence type="predicted"/>
<protein>
    <submittedName>
        <fullName evidence="1">Uncharacterized protein</fullName>
    </submittedName>
</protein>
<name>A0A8S2T3F4_9BILA</name>
<sequence length="53" mass="6036">VAVGRGFMERDDNVCERGITIRGFMKRGDFAHHRGFMKRAEKILSTVFNTCCA</sequence>
<accession>A0A8S2T3F4</accession>